<evidence type="ECO:0000313" key="5">
    <source>
        <dbReference type="Proteomes" id="UP001165190"/>
    </source>
</evidence>
<keyword evidence="3" id="KW-0012">Acyltransferase</keyword>
<dbReference type="AlphaFoldDB" id="A0A9W7J1E5"/>
<evidence type="ECO:0000256" key="3">
    <source>
        <dbReference type="ARBA" id="ARBA00023315"/>
    </source>
</evidence>
<reference evidence="4" key="1">
    <citation type="submission" date="2023-05" db="EMBL/GenBank/DDBJ databases">
        <title>Genome and transcriptome analyses reveal genes involved in the formation of fine ridges on petal epidermal cells in Hibiscus trionum.</title>
        <authorList>
            <person name="Koshimizu S."/>
            <person name="Masuda S."/>
            <person name="Ishii T."/>
            <person name="Shirasu K."/>
            <person name="Hoshino A."/>
            <person name="Arita M."/>
        </authorList>
    </citation>
    <scope>NUCLEOTIDE SEQUENCE</scope>
    <source>
        <strain evidence="4">Hamamatsu line</strain>
    </source>
</reference>
<dbReference type="GO" id="GO:0016746">
    <property type="term" value="F:acyltransferase activity"/>
    <property type="evidence" value="ECO:0007669"/>
    <property type="project" value="UniProtKB-KW"/>
</dbReference>
<evidence type="ECO:0000313" key="4">
    <source>
        <dbReference type="EMBL" id="GMJ03674.1"/>
    </source>
</evidence>
<keyword evidence="5" id="KW-1185">Reference proteome</keyword>
<accession>A0A9W7J1E5</accession>
<proteinExistence type="inferred from homology"/>
<evidence type="ECO:0000256" key="2">
    <source>
        <dbReference type="ARBA" id="ARBA00022679"/>
    </source>
</evidence>
<dbReference type="PANTHER" id="PTHR31623:SF17">
    <property type="entry name" value="F21J9.9"/>
    <property type="match status" value="1"/>
</dbReference>
<comment type="caution">
    <text evidence="4">The sequence shown here is derived from an EMBL/GenBank/DDBJ whole genome shotgun (WGS) entry which is preliminary data.</text>
</comment>
<dbReference type="PANTHER" id="PTHR31623">
    <property type="entry name" value="F21J9.9"/>
    <property type="match status" value="1"/>
</dbReference>
<gene>
    <name evidence="4" type="ORF">HRI_004036600</name>
</gene>
<evidence type="ECO:0000256" key="1">
    <source>
        <dbReference type="ARBA" id="ARBA00009861"/>
    </source>
</evidence>
<protein>
    <submittedName>
        <fullName evidence="4">Uncharacterized protein</fullName>
    </submittedName>
</protein>
<sequence>MDIKIEILSEELIKPSSPTPNHLRNYQLSFIHQIQPPIFMPLLMFYPKHHGSHNVDRCNRIKTSLSDALSVYYPLAGRIKTNNMVFFSLNRKPVVEMLENPNPNNHNKFIPRELDDGADELPAMVQVTYLACGGLAFFLGVSHVVGDALSFFMFLDCWATLGRGCADGIVTHVSEGHIRVSTENRD</sequence>
<dbReference type="Pfam" id="PF02458">
    <property type="entry name" value="Transferase"/>
    <property type="match status" value="1"/>
</dbReference>
<dbReference type="InterPro" id="IPR023213">
    <property type="entry name" value="CAT-like_dom_sf"/>
</dbReference>
<dbReference type="OrthoDB" id="1932220at2759"/>
<dbReference type="EMBL" id="BSYR01000037">
    <property type="protein sequence ID" value="GMJ03674.1"/>
    <property type="molecule type" value="Genomic_DNA"/>
</dbReference>
<keyword evidence="2" id="KW-0808">Transferase</keyword>
<dbReference type="Gene3D" id="3.30.559.10">
    <property type="entry name" value="Chloramphenicol acetyltransferase-like domain"/>
    <property type="match status" value="1"/>
</dbReference>
<comment type="similarity">
    <text evidence="1">Belongs to the plant acyltransferase family.</text>
</comment>
<name>A0A9W7J1E5_HIBTR</name>
<organism evidence="4 5">
    <name type="scientific">Hibiscus trionum</name>
    <name type="common">Flower of an hour</name>
    <dbReference type="NCBI Taxonomy" id="183268"/>
    <lineage>
        <taxon>Eukaryota</taxon>
        <taxon>Viridiplantae</taxon>
        <taxon>Streptophyta</taxon>
        <taxon>Embryophyta</taxon>
        <taxon>Tracheophyta</taxon>
        <taxon>Spermatophyta</taxon>
        <taxon>Magnoliopsida</taxon>
        <taxon>eudicotyledons</taxon>
        <taxon>Gunneridae</taxon>
        <taxon>Pentapetalae</taxon>
        <taxon>rosids</taxon>
        <taxon>malvids</taxon>
        <taxon>Malvales</taxon>
        <taxon>Malvaceae</taxon>
        <taxon>Malvoideae</taxon>
        <taxon>Hibiscus</taxon>
    </lineage>
</organism>
<dbReference type="Proteomes" id="UP001165190">
    <property type="component" value="Unassembled WGS sequence"/>
</dbReference>